<name>A0A4Q2L632_9MICO</name>
<reference evidence="1 2" key="1">
    <citation type="submission" date="2019-01" db="EMBL/GenBank/DDBJ databases">
        <title>Agromyces.</title>
        <authorList>
            <person name="Li J."/>
        </authorList>
    </citation>
    <scope>NUCLEOTIDE SEQUENCE [LARGE SCALE GENOMIC DNA]</scope>
    <source>
        <strain evidence="1 2">DSM 15934</strain>
    </source>
</reference>
<dbReference type="Gene3D" id="1.20.1270.10">
    <property type="match status" value="1"/>
</dbReference>
<comment type="caution">
    <text evidence="1">The sequence shown here is derived from an EMBL/GenBank/DDBJ whole genome shotgun (WGS) entry which is preliminary data.</text>
</comment>
<dbReference type="OrthoDB" id="166978at2"/>
<gene>
    <name evidence="1" type="ORF">ESP51_07005</name>
</gene>
<protein>
    <submittedName>
        <fullName evidence="1">Uncharacterized protein</fullName>
    </submittedName>
</protein>
<dbReference type="AlphaFoldDB" id="A0A4Q2L632"/>
<evidence type="ECO:0000313" key="1">
    <source>
        <dbReference type="EMBL" id="RXZ71872.1"/>
    </source>
</evidence>
<dbReference type="Proteomes" id="UP000293865">
    <property type="component" value="Unassembled WGS sequence"/>
</dbReference>
<proteinExistence type="predicted"/>
<organism evidence="1 2">
    <name type="scientific">Agromyces albus</name>
    <dbReference type="NCBI Taxonomy" id="205332"/>
    <lineage>
        <taxon>Bacteria</taxon>
        <taxon>Bacillati</taxon>
        <taxon>Actinomycetota</taxon>
        <taxon>Actinomycetes</taxon>
        <taxon>Micrococcales</taxon>
        <taxon>Microbacteriaceae</taxon>
        <taxon>Agromyces</taxon>
    </lineage>
</organism>
<dbReference type="InterPro" id="IPR029048">
    <property type="entry name" value="HSP70_C_sf"/>
</dbReference>
<dbReference type="EMBL" id="SDPN01000009">
    <property type="protein sequence ID" value="RXZ71872.1"/>
    <property type="molecule type" value="Genomic_DNA"/>
</dbReference>
<evidence type="ECO:0000313" key="2">
    <source>
        <dbReference type="Proteomes" id="UP000293865"/>
    </source>
</evidence>
<keyword evidence="2" id="KW-1185">Reference proteome</keyword>
<dbReference type="RefSeq" id="WP_129520179.1">
    <property type="nucleotide sequence ID" value="NZ_SDPN01000009.1"/>
</dbReference>
<dbReference type="SUPFAM" id="SSF100934">
    <property type="entry name" value="Heat shock protein 70kD (HSP70), C-terminal subdomain"/>
    <property type="match status" value="1"/>
</dbReference>
<accession>A0A4Q2L632</accession>
<sequence>MLVVIAAAVGVGLVQTSIAEQQAADAAAQERADRRQAEHDEAVRKGETALAAGERRLEESEDYAAPADYKALEKEVELLKQALADDDRTSITAKAKQVTMRVREIGQRPIPYAFSYTCRDGAGNSYRYESWEASWGSTVITVCDAKLGRGDTWPDEAIAAAQAGGIELDRLYIYYGMCAEPDFGYYGNGQLPNLSESQAVEAAAVLLLCPNHPAAASVQEAISRAGEAAQRLAELEQRKKDGTAFGPGLHVIGQPVQPGTYVSEGNFEGCYWERTDAAGEIIDNNFATNAARIEVTIEPGDYSFTSQRCGTFLKVG</sequence>